<gene>
    <name evidence="1" type="ORF">C8F04DRAFT_279802</name>
</gene>
<name>A0AAD6T5N0_9AGAR</name>
<evidence type="ECO:0008006" key="3">
    <source>
        <dbReference type="Google" id="ProtNLM"/>
    </source>
</evidence>
<dbReference type="AlphaFoldDB" id="A0AAD6T5N0"/>
<sequence>MNANVPTTEKLIMHSNTMESSKLRQHLEEVESGRRELQTELGNIVYPVLTLPPELVSQIFVHCLPSHGRVRPKVDTPPLSLSQICRDWREIALSSCELWSSLDLLFTAGSPNDGALPLLETWFSRAKDYPLSVTIRSEDEELDPKIISLISSVAGRIQSLELQGRREDLQLFATPHATFTRLRRLAVIYPDSSFAYHPDFASDILENIDAPSLLELTIPSAPRSFNRYPSLTSIKLRSIDERGLVDLSHQFPQLLHLTASVTGEWNSDDDSDSDNSSSDRLSLPTHIILPRLQSLHLLRGEFDLFTLPSLRRLENPEYYVANESDRLLAFVERSACDLDHIGLDFDDLVKCLEVIPSVASLNVLLHPEEMPQFKELMTTAPTPLPHLRILGISSHQENFDYLSFIQLIRARRGPPTTTTTTTRLESVQVEFYDMVANVDKIPVSARTELESLISGGLKLQVTCSGVIDSSWPAAMGESPPLTTNN</sequence>
<proteinExistence type="predicted"/>
<evidence type="ECO:0000313" key="2">
    <source>
        <dbReference type="Proteomes" id="UP001218188"/>
    </source>
</evidence>
<protein>
    <recommendedName>
        <fullName evidence="3">F-box domain-containing protein</fullName>
    </recommendedName>
</protein>
<dbReference type="Gene3D" id="1.20.1280.50">
    <property type="match status" value="1"/>
</dbReference>
<reference evidence="1" key="1">
    <citation type="submission" date="2023-03" db="EMBL/GenBank/DDBJ databases">
        <title>Massive genome expansion in bonnet fungi (Mycena s.s.) driven by repeated elements and novel gene families across ecological guilds.</title>
        <authorList>
            <consortium name="Lawrence Berkeley National Laboratory"/>
            <person name="Harder C.B."/>
            <person name="Miyauchi S."/>
            <person name="Viragh M."/>
            <person name="Kuo A."/>
            <person name="Thoen E."/>
            <person name="Andreopoulos B."/>
            <person name="Lu D."/>
            <person name="Skrede I."/>
            <person name="Drula E."/>
            <person name="Henrissat B."/>
            <person name="Morin E."/>
            <person name="Kohler A."/>
            <person name="Barry K."/>
            <person name="LaButti K."/>
            <person name="Morin E."/>
            <person name="Salamov A."/>
            <person name="Lipzen A."/>
            <person name="Mereny Z."/>
            <person name="Hegedus B."/>
            <person name="Baldrian P."/>
            <person name="Stursova M."/>
            <person name="Weitz H."/>
            <person name="Taylor A."/>
            <person name="Grigoriev I.V."/>
            <person name="Nagy L.G."/>
            <person name="Martin F."/>
            <person name="Kauserud H."/>
        </authorList>
    </citation>
    <scope>NUCLEOTIDE SEQUENCE</scope>
    <source>
        <strain evidence="1">CBHHK200</strain>
    </source>
</reference>
<keyword evidence="2" id="KW-1185">Reference proteome</keyword>
<comment type="caution">
    <text evidence="1">The sequence shown here is derived from an EMBL/GenBank/DDBJ whole genome shotgun (WGS) entry which is preliminary data.</text>
</comment>
<accession>A0AAD6T5N0</accession>
<evidence type="ECO:0000313" key="1">
    <source>
        <dbReference type="EMBL" id="KAJ7039809.1"/>
    </source>
</evidence>
<dbReference type="Proteomes" id="UP001218188">
    <property type="component" value="Unassembled WGS sequence"/>
</dbReference>
<dbReference type="EMBL" id="JARJCM010000025">
    <property type="protein sequence ID" value="KAJ7039809.1"/>
    <property type="molecule type" value="Genomic_DNA"/>
</dbReference>
<organism evidence="1 2">
    <name type="scientific">Mycena alexandri</name>
    <dbReference type="NCBI Taxonomy" id="1745969"/>
    <lineage>
        <taxon>Eukaryota</taxon>
        <taxon>Fungi</taxon>
        <taxon>Dikarya</taxon>
        <taxon>Basidiomycota</taxon>
        <taxon>Agaricomycotina</taxon>
        <taxon>Agaricomycetes</taxon>
        <taxon>Agaricomycetidae</taxon>
        <taxon>Agaricales</taxon>
        <taxon>Marasmiineae</taxon>
        <taxon>Mycenaceae</taxon>
        <taxon>Mycena</taxon>
    </lineage>
</organism>